<keyword evidence="1" id="KW-0812">Transmembrane</keyword>
<feature type="transmembrane region" description="Helical" evidence="1">
    <location>
        <begin position="189"/>
        <end position="209"/>
    </location>
</feature>
<feature type="transmembrane region" description="Helical" evidence="1">
    <location>
        <begin position="67"/>
        <end position="85"/>
    </location>
</feature>
<feature type="transmembrane region" description="Helical" evidence="1">
    <location>
        <begin position="770"/>
        <end position="788"/>
    </location>
</feature>
<evidence type="ECO:0000256" key="1">
    <source>
        <dbReference type="SAM" id="Phobius"/>
    </source>
</evidence>
<comment type="caution">
    <text evidence="2">The sequence shown here is derived from an EMBL/GenBank/DDBJ whole genome shotgun (WGS) entry which is preliminary data.</text>
</comment>
<feature type="transmembrane region" description="Helical" evidence="1">
    <location>
        <begin position="35"/>
        <end position="55"/>
    </location>
</feature>
<reference evidence="2" key="1">
    <citation type="journal article" date="2021" name="Microorganisms">
        <title>Acidisoma silvae sp. nov. and Acidisomacellulosilytica sp. nov., Two Acidophilic Bacteria Isolated from Decaying Wood, Hydrolyzing Cellulose and Producing Poly-3-hydroxybutyrate.</title>
        <authorList>
            <person name="Mieszkin S."/>
            <person name="Pouder E."/>
            <person name="Uroz S."/>
            <person name="Simon-Colin C."/>
            <person name="Alain K."/>
        </authorList>
    </citation>
    <scope>NUCLEOTIDE SEQUENCE</scope>
    <source>
        <strain evidence="2">HW T2.11</strain>
    </source>
</reference>
<reference evidence="2" key="2">
    <citation type="submission" date="2021-01" db="EMBL/GenBank/DDBJ databases">
        <authorList>
            <person name="Mieszkin S."/>
            <person name="Pouder E."/>
            <person name="Alain K."/>
        </authorList>
    </citation>
    <scope>NUCLEOTIDE SEQUENCE</scope>
    <source>
        <strain evidence="2">HW T2.11</strain>
    </source>
</reference>
<feature type="transmembrane region" description="Helical" evidence="1">
    <location>
        <begin position="652"/>
        <end position="671"/>
    </location>
</feature>
<gene>
    <name evidence="2" type="ORF">ASILVAE211_00915</name>
</gene>
<keyword evidence="1" id="KW-0472">Membrane</keyword>
<organism evidence="2 3">
    <name type="scientific">Acidisoma silvae</name>
    <dbReference type="NCBI Taxonomy" id="2802396"/>
    <lineage>
        <taxon>Bacteria</taxon>
        <taxon>Pseudomonadati</taxon>
        <taxon>Pseudomonadota</taxon>
        <taxon>Alphaproteobacteria</taxon>
        <taxon>Acetobacterales</taxon>
        <taxon>Acidocellaceae</taxon>
        <taxon>Acidisoma</taxon>
    </lineage>
</organism>
<dbReference type="Proteomes" id="UP000708298">
    <property type="component" value="Unassembled WGS sequence"/>
</dbReference>
<dbReference type="RefSeq" id="WP_227319407.1">
    <property type="nucleotide sequence ID" value="NZ_JAESVB010000001.1"/>
</dbReference>
<evidence type="ECO:0008006" key="4">
    <source>
        <dbReference type="Google" id="ProtNLM"/>
    </source>
</evidence>
<evidence type="ECO:0000313" key="3">
    <source>
        <dbReference type="Proteomes" id="UP000708298"/>
    </source>
</evidence>
<feature type="transmembrane region" description="Helical" evidence="1">
    <location>
        <begin position="678"/>
        <end position="704"/>
    </location>
</feature>
<feature type="transmembrane region" description="Helical" evidence="1">
    <location>
        <begin position="710"/>
        <end position="730"/>
    </location>
</feature>
<feature type="transmembrane region" description="Helical" evidence="1">
    <location>
        <begin position="742"/>
        <end position="764"/>
    </location>
</feature>
<feature type="transmembrane region" description="Helical" evidence="1">
    <location>
        <begin position="617"/>
        <end position="640"/>
    </location>
</feature>
<keyword evidence="1" id="KW-1133">Transmembrane helix</keyword>
<sequence length="796" mass="84768">MTFLLPLLLVSLASTGIEIALTRYFAVASWSEYGYWVISIVMAGFALSGVATALLRPWLERHSAKLFAVLPALLILSAAFGYAAAIRNPFNPLQLQNPVTIAPQILFIGLYYLELLPFFFLTGLFISLCFVSAPARTTRVYAFDLCGAGLGALLVLGLMAVLHPFKLIPALLLPLAAMAFFVPRGPHRLGAILAAGLCLIAAEALLIAGDVADYNQFKPIFAPLHTPNATIRQQILSPRGVYTLLDDFTERVDTDLSNDSAMMHLPGPPRTLGLYRDGSRIAAVPRTAKLDVGYAPGTLAAAPYELLNHPRVLVIGDEGGWAAAQALALGAGSVVADEPEPVLRAALQNQPPQAGVTISGESPLALVSDAKPGAFDLIELSDNFLGADPADATAFTSGAIARYLPALSDQGMISIPVSIRDFPVYALRIMATIRAGLLAAGVADPGAHVIAYRSAWNVRILIAKSSFDAARIKTVRKFCDDRSFDVSFFPGINVAALRDDIYNDLPAISFSKGEVESGASADDSIADEAVAVMQGKTTDSAREFDLRPATLDRPMFYDILRLDHLGTILKRLEILPQQELGPLINIAVLAQAFVVALIVLLLPLAAPRRIGSKRAPIGRALLYFPALGLGYLFIEIALIGEASLYLDDVTTAFALVLSGMLIFSGLGSMAATQLRLRAAWIVILALLIVTLAALPAVMLATIGWPMPLRLIVLLILLAPLSLALGMPFPMGLGEAGKVSAGFLPWAWALNGAFSVIATPLANLIATELGFHWLILAAIGLYGLAWISFPRTKVAAA</sequence>
<name>A0A963YN03_9PROT</name>
<evidence type="ECO:0000313" key="2">
    <source>
        <dbReference type="EMBL" id="MCB8873724.1"/>
    </source>
</evidence>
<protein>
    <recommendedName>
        <fullName evidence="4">Spermidine synthase</fullName>
    </recommendedName>
</protein>
<keyword evidence="3" id="KW-1185">Reference proteome</keyword>
<dbReference type="AlphaFoldDB" id="A0A963YN03"/>
<feature type="transmembrane region" description="Helical" evidence="1">
    <location>
        <begin position="167"/>
        <end position="182"/>
    </location>
</feature>
<feature type="transmembrane region" description="Helical" evidence="1">
    <location>
        <begin position="105"/>
        <end position="133"/>
    </location>
</feature>
<proteinExistence type="predicted"/>
<dbReference type="EMBL" id="JAESVB010000001">
    <property type="protein sequence ID" value="MCB8873724.1"/>
    <property type="molecule type" value="Genomic_DNA"/>
</dbReference>
<accession>A0A963YN03</accession>
<feature type="transmembrane region" description="Helical" evidence="1">
    <location>
        <begin position="583"/>
        <end position="605"/>
    </location>
</feature>
<feature type="transmembrane region" description="Helical" evidence="1">
    <location>
        <begin position="140"/>
        <end position="161"/>
    </location>
</feature>